<dbReference type="Proteomes" id="UP001465755">
    <property type="component" value="Unassembled WGS sequence"/>
</dbReference>
<dbReference type="InterPro" id="IPR039772">
    <property type="entry name" value="Bin3-like"/>
</dbReference>
<keyword evidence="2 6" id="KW-0489">Methyltransferase</keyword>
<dbReference type="GO" id="GO:0040031">
    <property type="term" value="P:snRNA modification"/>
    <property type="evidence" value="ECO:0007669"/>
    <property type="project" value="TreeGrafter"/>
</dbReference>
<proteinExistence type="inferred from homology"/>
<reference evidence="8 9" key="1">
    <citation type="journal article" date="2024" name="Nat. Commun.">
        <title>Phylogenomics reveals the evolutionary origins of lichenization in chlorophyte algae.</title>
        <authorList>
            <person name="Puginier C."/>
            <person name="Libourel C."/>
            <person name="Otte J."/>
            <person name="Skaloud P."/>
            <person name="Haon M."/>
            <person name="Grisel S."/>
            <person name="Petersen M."/>
            <person name="Berrin J.G."/>
            <person name="Delaux P.M."/>
            <person name="Dal Grande F."/>
            <person name="Keller J."/>
        </authorList>
    </citation>
    <scope>NUCLEOTIDE SEQUENCE [LARGE SCALE GENOMIC DNA]</scope>
    <source>
        <strain evidence="8 9">SAG 2036</strain>
    </source>
</reference>
<dbReference type="EMBL" id="JALJOQ010000291">
    <property type="protein sequence ID" value="KAK9785781.1"/>
    <property type="molecule type" value="Genomic_DNA"/>
</dbReference>
<evidence type="ECO:0000256" key="2">
    <source>
        <dbReference type="ARBA" id="ARBA00022603"/>
    </source>
</evidence>
<dbReference type="AlphaFoldDB" id="A0AAW1NIV4"/>
<evidence type="ECO:0000256" key="1">
    <source>
        <dbReference type="ARBA" id="ARBA00008361"/>
    </source>
</evidence>
<evidence type="ECO:0000256" key="4">
    <source>
        <dbReference type="ARBA" id="ARBA00022691"/>
    </source>
</evidence>
<dbReference type="PANTHER" id="PTHR12315:SF0">
    <property type="entry name" value="7SK SNRNA METHYLPHOSPHATE CAPPING ENZYME"/>
    <property type="match status" value="1"/>
</dbReference>
<evidence type="ECO:0000259" key="7">
    <source>
        <dbReference type="PROSITE" id="PS51515"/>
    </source>
</evidence>
<evidence type="ECO:0000256" key="3">
    <source>
        <dbReference type="ARBA" id="ARBA00022679"/>
    </source>
</evidence>
<name>A0AAW1NIV4_9CHLO</name>
<dbReference type="GO" id="GO:0008173">
    <property type="term" value="F:RNA methyltransferase activity"/>
    <property type="evidence" value="ECO:0007669"/>
    <property type="project" value="UniProtKB-UniRule"/>
</dbReference>
<sequence>MEEDPRLQVLQKQWFSNKRCLDIGCNAGLISIALALRFGTASMLGVDIDQNLIHQSCRNLTAAHSAAHEELRATQQHGTRDSRQVFSAQRKIAVARRKALSQVWFRQEDFVTAEHEPATIDCVTCLSVTKWVHLNGGDAALQQLFSAVHKVLTPGGHFVLEAQPWSSYKRARHKVARQGGSFSPLTDLNMHPSGFCDYLVKTLGFAFVSELHVAESAAGFDRPIWVLQRGHS</sequence>
<dbReference type="CDD" id="cd02440">
    <property type="entry name" value="AdoMet_MTases"/>
    <property type="match status" value="1"/>
</dbReference>
<keyword evidence="3 6" id="KW-0808">Transferase</keyword>
<keyword evidence="9" id="KW-1185">Reference proteome</keyword>
<dbReference type="InterPro" id="IPR010675">
    <property type="entry name" value="Bin3_C"/>
</dbReference>
<dbReference type="SUPFAM" id="SSF53335">
    <property type="entry name" value="S-adenosyl-L-methionine-dependent methyltransferases"/>
    <property type="match status" value="1"/>
</dbReference>
<comment type="similarity">
    <text evidence="1 6">Belongs to the methyltransferase superfamily.</text>
</comment>
<dbReference type="Pfam" id="PF06325">
    <property type="entry name" value="PrmA"/>
    <property type="match status" value="1"/>
</dbReference>
<accession>A0AAW1NIV4</accession>
<dbReference type="EC" id="2.1.1.-" evidence="6"/>
<organism evidence="8 9">
    <name type="scientific">Symbiochloris irregularis</name>
    <dbReference type="NCBI Taxonomy" id="706552"/>
    <lineage>
        <taxon>Eukaryota</taxon>
        <taxon>Viridiplantae</taxon>
        <taxon>Chlorophyta</taxon>
        <taxon>core chlorophytes</taxon>
        <taxon>Trebouxiophyceae</taxon>
        <taxon>Trebouxiales</taxon>
        <taxon>Trebouxiaceae</taxon>
        <taxon>Symbiochloris</taxon>
    </lineage>
</organism>
<dbReference type="PANTHER" id="PTHR12315">
    <property type="entry name" value="BICOID-INTERACTING PROTEIN RELATED"/>
    <property type="match status" value="1"/>
</dbReference>
<evidence type="ECO:0000256" key="5">
    <source>
        <dbReference type="PROSITE-ProRule" id="PRU00848"/>
    </source>
</evidence>
<dbReference type="GO" id="GO:0032259">
    <property type="term" value="P:methylation"/>
    <property type="evidence" value="ECO:0007669"/>
    <property type="project" value="UniProtKB-KW"/>
</dbReference>
<evidence type="ECO:0000313" key="8">
    <source>
        <dbReference type="EMBL" id="KAK9785781.1"/>
    </source>
</evidence>
<dbReference type="PROSITE" id="PS51515">
    <property type="entry name" value="BIN3_SAM"/>
    <property type="match status" value="1"/>
</dbReference>
<feature type="domain" description="Bin3-type SAM" evidence="7">
    <location>
        <begin position="4"/>
        <end position="232"/>
    </location>
</feature>
<comment type="caution">
    <text evidence="8">The sequence shown here is derived from an EMBL/GenBank/DDBJ whole genome shotgun (WGS) entry which is preliminary data.</text>
</comment>
<dbReference type="InterPro" id="IPR024160">
    <property type="entry name" value="BIN3_SAM-bd_dom"/>
</dbReference>
<dbReference type="GO" id="GO:0017069">
    <property type="term" value="F:snRNA binding"/>
    <property type="evidence" value="ECO:0007669"/>
    <property type="project" value="TreeGrafter"/>
</dbReference>
<evidence type="ECO:0000313" key="9">
    <source>
        <dbReference type="Proteomes" id="UP001465755"/>
    </source>
</evidence>
<evidence type="ECO:0000256" key="6">
    <source>
        <dbReference type="RuleBase" id="RU367087"/>
    </source>
</evidence>
<keyword evidence="4 5" id="KW-0949">S-adenosyl-L-methionine</keyword>
<dbReference type="Gene3D" id="3.40.50.150">
    <property type="entry name" value="Vaccinia Virus protein VP39"/>
    <property type="match status" value="1"/>
</dbReference>
<dbReference type="InterPro" id="IPR029063">
    <property type="entry name" value="SAM-dependent_MTases_sf"/>
</dbReference>
<dbReference type="GO" id="GO:0008171">
    <property type="term" value="F:O-methyltransferase activity"/>
    <property type="evidence" value="ECO:0007669"/>
    <property type="project" value="UniProtKB-UniRule"/>
</dbReference>
<protein>
    <recommendedName>
        <fullName evidence="6">RNA methyltransferase</fullName>
        <ecNumber evidence="6">2.1.1.-</ecNumber>
    </recommendedName>
</protein>
<dbReference type="Pfam" id="PF06859">
    <property type="entry name" value="Bin3"/>
    <property type="match status" value="1"/>
</dbReference>
<gene>
    <name evidence="8" type="ORF">WJX73_007680</name>
</gene>